<gene>
    <name evidence="1" type="ordered locus">HCH_00428</name>
</gene>
<dbReference type="Proteomes" id="UP000000238">
    <property type="component" value="Chromosome"/>
</dbReference>
<organism evidence="1 2">
    <name type="scientific">Hahella chejuensis (strain KCTC 2396)</name>
    <dbReference type="NCBI Taxonomy" id="349521"/>
    <lineage>
        <taxon>Bacteria</taxon>
        <taxon>Pseudomonadati</taxon>
        <taxon>Pseudomonadota</taxon>
        <taxon>Gammaproteobacteria</taxon>
        <taxon>Oceanospirillales</taxon>
        <taxon>Hahellaceae</taxon>
        <taxon>Hahella</taxon>
    </lineage>
</organism>
<keyword evidence="2" id="KW-1185">Reference proteome</keyword>
<accession>Q2SPT6</accession>
<evidence type="ECO:0000313" key="2">
    <source>
        <dbReference type="Proteomes" id="UP000000238"/>
    </source>
</evidence>
<dbReference type="AlphaFoldDB" id="Q2SPT6"/>
<dbReference type="OrthoDB" id="6028462at2"/>
<sequence length="176" mass="20441">MAATEDAEAVVEEIEIMKSSTSAPLFFLEGVVPARHGEVEDWWARLGDSLQSEIIAFWQGDADSPLQKTIANVREYLVVSRLHEENEQDAELELDYPNREFYEYLVNHEIYLDVFDKRFHICRAHKAIREKLLLGRLPTDFVCPFMRSECVVRQALERFGGGDIRLRLRKRGEAQK</sequence>
<name>Q2SPT6_HAHCH</name>
<proteinExistence type="predicted"/>
<dbReference type="eggNOG" id="ENOG502ZKT6">
    <property type="taxonomic scope" value="Bacteria"/>
</dbReference>
<dbReference type="RefSeq" id="WP_011394415.1">
    <property type="nucleotide sequence ID" value="NC_007645.1"/>
</dbReference>
<dbReference type="KEGG" id="hch:HCH_00428"/>
<protein>
    <submittedName>
        <fullName evidence="1">Uncharacterized protein</fullName>
    </submittedName>
</protein>
<dbReference type="HOGENOM" id="CLU_1523081_0_0_6"/>
<dbReference type="STRING" id="349521.HCH_00428"/>
<evidence type="ECO:0000313" key="1">
    <source>
        <dbReference type="EMBL" id="ABC27338.1"/>
    </source>
</evidence>
<reference evidence="1 2" key="1">
    <citation type="journal article" date="2005" name="Nucleic Acids Res.">
        <title>Genomic blueprint of Hahella chejuensis, a marine microbe producing an algicidal agent.</title>
        <authorList>
            <person name="Jeong H."/>
            <person name="Yim J.H."/>
            <person name="Lee C."/>
            <person name="Choi S.-H."/>
            <person name="Park Y.K."/>
            <person name="Yoon S.H."/>
            <person name="Hur C.-G."/>
            <person name="Kang H.-Y."/>
            <person name="Kim D."/>
            <person name="Lee H.H."/>
            <person name="Park K.H."/>
            <person name="Park S.-H."/>
            <person name="Park H.-S."/>
            <person name="Lee H.K."/>
            <person name="Oh T.K."/>
            <person name="Kim J.F."/>
        </authorList>
    </citation>
    <scope>NUCLEOTIDE SEQUENCE [LARGE SCALE GENOMIC DNA]</scope>
    <source>
        <strain evidence="1 2">KCTC 2396</strain>
    </source>
</reference>
<dbReference type="EMBL" id="CP000155">
    <property type="protein sequence ID" value="ABC27338.1"/>
    <property type="molecule type" value="Genomic_DNA"/>
</dbReference>